<evidence type="ECO:0000256" key="1">
    <source>
        <dbReference type="SAM" id="Coils"/>
    </source>
</evidence>
<dbReference type="InterPro" id="IPR027417">
    <property type="entry name" value="P-loop_NTPase"/>
</dbReference>
<keyword evidence="1" id="KW-0175">Coiled coil</keyword>
<evidence type="ECO:0000259" key="2">
    <source>
        <dbReference type="Pfam" id="PF13476"/>
    </source>
</evidence>
<dbReference type="PANTHER" id="PTHR32114:SF2">
    <property type="entry name" value="ABC TRANSPORTER ABCH.3"/>
    <property type="match status" value="1"/>
</dbReference>
<organism evidence="3 4">
    <name type="scientific">Methylophilus rhizosphaerae</name>
    <dbReference type="NCBI Taxonomy" id="492660"/>
    <lineage>
        <taxon>Bacteria</taxon>
        <taxon>Pseudomonadati</taxon>
        <taxon>Pseudomonadota</taxon>
        <taxon>Betaproteobacteria</taxon>
        <taxon>Nitrosomonadales</taxon>
        <taxon>Methylophilaceae</taxon>
        <taxon>Methylophilus</taxon>
    </lineage>
</organism>
<evidence type="ECO:0000313" key="4">
    <source>
        <dbReference type="Proteomes" id="UP000198629"/>
    </source>
</evidence>
<dbReference type="EMBL" id="FNFX01000004">
    <property type="protein sequence ID" value="SDK71841.1"/>
    <property type="molecule type" value="Genomic_DNA"/>
</dbReference>
<gene>
    <name evidence="3" type="ORF">SAMN05192566_2199</name>
</gene>
<dbReference type="PANTHER" id="PTHR32114">
    <property type="entry name" value="ABC TRANSPORTER ABCH.3"/>
    <property type="match status" value="1"/>
</dbReference>
<feature type="domain" description="Rad50/SbcC-type AAA" evidence="2">
    <location>
        <begin position="9"/>
        <end position="247"/>
    </location>
</feature>
<dbReference type="Proteomes" id="UP000198629">
    <property type="component" value="Unassembled WGS sequence"/>
</dbReference>
<sequence length="704" mass="79160">MINFPVIRSVQIQNYGLYRGERNDGNLSREMLSGVNLIVGVNGIGKTTFLTMLLRTLTGLKDIESGGDLGRGARKPSSADKQYFARRVRDNAADATVRAEVLFGTQVIVIERHLKNLSIKSLKVNGIELRGDSADHFETLYERAVIEASGLPTFYDFLLILRFVCFFLEDRQPLIWDKNAQYEVLRALFGERTVDPTAYFTAYNKMTSLDSELRNHRAALTRMQARLDKATAAKAAEPVLSQRLQELVGLSGELAESLDTLEQQSSEARKAAYDARQKLEAAKFDLQMRRTELAGLQKAFLAGLFQTAEDDVAHRVLQTLMHGKCTVCGSSEPETIATLRQNAEKGLCPVCQTPHDLHEHSSESATSITSDIHAIELRIGRLTGEISALEHETQVLARSFHDLSRRASDARLQLHTINSERAELSRQLGEDKDTPQINDELRRLRELGEEMASERKTQELIVKEFLEQMEQKVNARWESIAERFRTYISGFMAETCSLTYKVDERTLFEGQTDVRVGFPLFSVRLTSGVFENENEAPSRNSITEVSESQKEFIDLAFRMSIIAEIANDAPSMFVVETPEASLDSVFVPRAGAMIRRFLYQDGKSRSLIASVNLNREAMIPALFGVPSEFEVNQFSERKDWQALKLALSQSTPFSEREKHIVNLLALGVGNAALKKHTQEYGHEYQHALKPSWEQSALDSLARLG</sequence>
<dbReference type="SUPFAM" id="SSF52540">
    <property type="entry name" value="P-loop containing nucleoside triphosphate hydrolases"/>
    <property type="match status" value="1"/>
</dbReference>
<dbReference type="Gene3D" id="3.40.50.300">
    <property type="entry name" value="P-loop containing nucleotide triphosphate hydrolases"/>
    <property type="match status" value="2"/>
</dbReference>
<dbReference type="InterPro" id="IPR038729">
    <property type="entry name" value="Rad50/SbcC_AAA"/>
</dbReference>
<dbReference type="STRING" id="492660.SAMN05192566_2199"/>
<proteinExistence type="predicted"/>
<keyword evidence="4" id="KW-1185">Reference proteome</keyword>
<accession>A0A1G9E6W8</accession>
<dbReference type="Pfam" id="PF13476">
    <property type="entry name" value="AAA_23"/>
    <property type="match status" value="1"/>
</dbReference>
<feature type="coiled-coil region" evidence="1">
    <location>
        <begin position="206"/>
        <end position="233"/>
    </location>
</feature>
<dbReference type="AlphaFoldDB" id="A0A1G9E6W8"/>
<dbReference type="OrthoDB" id="9795626at2"/>
<feature type="coiled-coil region" evidence="1">
    <location>
        <begin position="407"/>
        <end position="457"/>
    </location>
</feature>
<dbReference type="GO" id="GO:0016887">
    <property type="term" value="F:ATP hydrolysis activity"/>
    <property type="evidence" value="ECO:0007669"/>
    <property type="project" value="InterPro"/>
</dbReference>
<name>A0A1G9E6W8_9PROT</name>
<protein>
    <submittedName>
        <fullName evidence="3">AAA domain-containing protein</fullName>
    </submittedName>
</protein>
<dbReference type="RefSeq" id="WP_091472184.1">
    <property type="nucleotide sequence ID" value="NZ_FNFX01000004.1"/>
</dbReference>
<evidence type="ECO:0000313" key="3">
    <source>
        <dbReference type="EMBL" id="SDK71841.1"/>
    </source>
</evidence>
<dbReference type="GO" id="GO:0006302">
    <property type="term" value="P:double-strand break repair"/>
    <property type="evidence" value="ECO:0007669"/>
    <property type="project" value="InterPro"/>
</dbReference>
<reference evidence="4" key="1">
    <citation type="submission" date="2016-10" db="EMBL/GenBank/DDBJ databases">
        <authorList>
            <person name="Varghese N."/>
            <person name="Submissions S."/>
        </authorList>
    </citation>
    <scope>NUCLEOTIDE SEQUENCE [LARGE SCALE GENOMIC DNA]</scope>
    <source>
        <strain evidence="4">CBMB127</strain>
    </source>
</reference>